<dbReference type="CDD" id="cd00680">
    <property type="entry name" value="RHO_alpha_C"/>
    <property type="match status" value="1"/>
</dbReference>
<keyword evidence="9" id="KW-0408">Iron</keyword>
<comment type="similarity">
    <text evidence="3">Belongs to the choline monooxygenase family.</text>
</comment>
<dbReference type="GeneID" id="34588401"/>
<evidence type="ECO:0000256" key="8">
    <source>
        <dbReference type="ARBA" id="ARBA00023002"/>
    </source>
</evidence>
<keyword evidence="8" id="KW-0560">Oxidoreductase</keyword>
<name>A0A178D341_9EURO</name>
<dbReference type="GO" id="GO:0019133">
    <property type="term" value="F:choline monooxygenase activity"/>
    <property type="evidence" value="ECO:0007669"/>
    <property type="project" value="UniProtKB-EC"/>
</dbReference>
<evidence type="ECO:0000256" key="9">
    <source>
        <dbReference type="ARBA" id="ARBA00023004"/>
    </source>
</evidence>
<dbReference type="Pfam" id="PF00355">
    <property type="entry name" value="Rieske"/>
    <property type="match status" value="1"/>
</dbReference>
<comment type="catalytic activity">
    <reaction evidence="11">
        <text>choline + 2 reduced [2Fe-2S]-[ferredoxin] + O2 + 2 H(+) = betaine aldehyde hydrate + 2 oxidized [2Fe-2S]-[ferredoxin] + H2O</text>
        <dbReference type="Rhea" id="RHEA:17769"/>
        <dbReference type="Rhea" id="RHEA-COMP:10000"/>
        <dbReference type="Rhea" id="RHEA-COMP:10001"/>
        <dbReference type="ChEBI" id="CHEBI:15354"/>
        <dbReference type="ChEBI" id="CHEBI:15377"/>
        <dbReference type="ChEBI" id="CHEBI:15378"/>
        <dbReference type="ChEBI" id="CHEBI:15379"/>
        <dbReference type="ChEBI" id="CHEBI:15870"/>
        <dbReference type="ChEBI" id="CHEBI:33737"/>
        <dbReference type="ChEBI" id="CHEBI:33738"/>
        <dbReference type="EC" id="1.14.15.7"/>
    </reaction>
</comment>
<dbReference type="EMBL" id="LVCJ01000027">
    <property type="protein sequence ID" value="OAL35834.1"/>
    <property type="molecule type" value="Genomic_DNA"/>
</dbReference>
<reference evidence="14 15" key="1">
    <citation type="submission" date="2016-03" db="EMBL/GenBank/DDBJ databases">
        <title>The draft genome sequence of Fonsecaea nubica causative agent of cutaneous subcutaneous infection in human host.</title>
        <authorList>
            <person name="Costa F."/>
            <person name="Sybren D.H."/>
            <person name="Raittz R.T."/>
            <person name="Weiss V.A."/>
            <person name="Leao A.C."/>
            <person name="Gomes R."/>
            <person name="De Souza E.M."/>
            <person name="Pedrosa F.O."/>
            <person name="Steffens M.B."/>
            <person name="Bombassaro A."/>
            <person name="Tadra-Sfeir M.Z."/>
            <person name="Moreno L.F."/>
            <person name="Najafzadeh M.J."/>
            <person name="Felipe M.S."/>
            <person name="Teixeira M."/>
            <person name="Sun J."/>
            <person name="Xi L."/>
            <person name="Castro M.A."/>
            <person name="Vicente V.A."/>
        </authorList>
    </citation>
    <scope>NUCLEOTIDE SEQUENCE [LARGE SCALE GENOMIC DNA]</scope>
    <source>
        <strain evidence="14 15">CBS 269.64</strain>
    </source>
</reference>
<dbReference type="Pfam" id="PF11885">
    <property type="entry name" value="DUF3405"/>
    <property type="match status" value="1"/>
</dbReference>
<feature type="domain" description="Rieske" evidence="13">
    <location>
        <begin position="60"/>
        <end position="169"/>
    </location>
</feature>
<dbReference type="PROSITE" id="PS51296">
    <property type="entry name" value="RIESKE"/>
    <property type="match status" value="1"/>
</dbReference>
<keyword evidence="6" id="KW-0001">2Fe-2S</keyword>
<dbReference type="Gene3D" id="3.90.380.10">
    <property type="entry name" value="Naphthalene 1,2-dioxygenase Alpha Subunit, Chain A, domain 1"/>
    <property type="match status" value="1"/>
</dbReference>
<evidence type="ECO:0000256" key="6">
    <source>
        <dbReference type="ARBA" id="ARBA00022714"/>
    </source>
</evidence>
<dbReference type="InterPro" id="IPR001663">
    <property type="entry name" value="Rng_hydr_dOase-A"/>
</dbReference>
<evidence type="ECO:0000256" key="3">
    <source>
        <dbReference type="ARBA" id="ARBA00010848"/>
    </source>
</evidence>
<feature type="region of interest" description="Disordered" evidence="12">
    <location>
        <begin position="452"/>
        <end position="480"/>
    </location>
</feature>
<dbReference type="InterPro" id="IPR036922">
    <property type="entry name" value="Rieske_2Fe-2S_sf"/>
</dbReference>
<dbReference type="GO" id="GO:0051537">
    <property type="term" value="F:2 iron, 2 sulfur cluster binding"/>
    <property type="evidence" value="ECO:0007669"/>
    <property type="project" value="UniProtKB-KW"/>
</dbReference>
<evidence type="ECO:0000256" key="4">
    <source>
        <dbReference type="ARBA" id="ARBA00012763"/>
    </source>
</evidence>
<evidence type="ECO:0000256" key="1">
    <source>
        <dbReference type="ARBA" id="ARBA00002149"/>
    </source>
</evidence>
<dbReference type="PANTHER" id="PTHR36205">
    <property type="entry name" value="CHROMOSOME 19, WHOLE GENOME SHOTGUN SEQUENCE"/>
    <property type="match status" value="1"/>
</dbReference>
<evidence type="ECO:0000256" key="10">
    <source>
        <dbReference type="ARBA" id="ARBA00023014"/>
    </source>
</evidence>
<evidence type="ECO:0000259" key="13">
    <source>
        <dbReference type="PROSITE" id="PS51296"/>
    </source>
</evidence>
<dbReference type="GO" id="GO:0005506">
    <property type="term" value="F:iron ion binding"/>
    <property type="evidence" value="ECO:0007669"/>
    <property type="project" value="InterPro"/>
</dbReference>
<accession>A0A178D341</accession>
<dbReference type="OrthoDB" id="3353407at2759"/>
<dbReference type="CDD" id="cd03469">
    <property type="entry name" value="Rieske_RO_Alpha_N"/>
    <property type="match status" value="1"/>
</dbReference>
<evidence type="ECO:0000256" key="11">
    <source>
        <dbReference type="ARBA" id="ARBA00049097"/>
    </source>
</evidence>
<comment type="caution">
    <text evidence="14">The sequence shown here is derived from an EMBL/GenBank/DDBJ whole genome shotgun (WGS) entry which is preliminary data.</text>
</comment>
<dbReference type="PRINTS" id="PR00090">
    <property type="entry name" value="RNGDIOXGNASE"/>
</dbReference>
<evidence type="ECO:0000313" key="14">
    <source>
        <dbReference type="EMBL" id="OAL35834.1"/>
    </source>
</evidence>
<sequence>MTTVDSTNFLANGGYLQKGREKNLRPVDLGRKTLSLAPSRWYRDEKIFQLERRALFSTLWHVASFKARFQKAGDYLTLEMFGWNFFLIRDKDGNINAFHNICRHRGHPVTQKSSGSSTVLACRFHGWSYLPTGDLHKAREYSNLPDFDPKQNSLFKIHTHVTAQGFIFVNFDARETPAVSFEEQFGDDFDPAPTTKTGKEIGDEFALFPNDGWEYDHTWKSSVAGTEFNWKTFADGFQECYHCQTGHPTTLPKDFALDQYYLRQGIGASRHFLPPKKEGLSEAYITWLFPIGAIIFSDNLLFIARFNATGALETSYQSETYRRSSMQKPSAEYDHWMEHDIGYWRFVETEDVELAINAQKGFQSGVLGLGRLHSIEEHAVKWYLDKVRTVLVGHAEAEKAEGKNIDFSVPKAQSEAAEQDELCLLPYHITSTSSLPFSNCTGKKRMTRRLTITGSRSEMGLLEDSPVEPETPPPSWSPASRDFWKKPSRWQICMPRLRLVLKVIATFAGFILFVKIMSATPPAPPPEPAPEIPEVPQGPDIPEIIETPEITEPPPPPPTEDELMEMTLENSKKEQWIWKDFPTHDGLTRGTSHLRACETGEIDCKKTSPLLVRYDGYRAFQEPLEHIVSCVGPRGVPLNESYEDAVWAYPGQANGAVEPSLGSYEASGLDGSVSFDRVGRFQAYGLDQWDAADVQEMKKMSDVDWDVVDWGELQDDCAVVNRHRFRPLKERPANSIQYSNLRHKHDKSSSRTLSSTLEPGMVNKAKRTAILIRVWTGAKWTADAVMNIRAMIAEASLASGGKYQVFLLLHVKDEHIPLFVGEDEPRATIEKHIPPEFRSMTEVWNHAQIRSLYSNLAEHAFVGRSPWMIIQWFARNHPEFDFFYQWEFDVRYTGHYLDFFEAVESFGRNQPRKGIWERAGRVYIPSVHGDFDTDFRNLTTEEDPHHVWGPVSVEGVKPRGPKPPKEDEDNFEWGVGEDADWIGFLPSFNVTGTGWWFRNYLWGYAQGSSTPRRATLIAQGRVSRRVLEIMNYENAENGHHIDAEMFPQTMCLHHGLKSTTFPHPIFADRFWTPEALQSTFNGGPFGQAGGYWNSTFSKWNEHAWTNMTWYYSSAQAMPIFQRLLGITALESGGQEWEDVYGRTVVRPMLLHPVKGAKTWQWTADGWKQTKART</sequence>
<dbReference type="InterPro" id="IPR021822">
    <property type="entry name" value="DUF3405"/>
</dbReference>
<keyword evidence="10" id="KW-0411">Iron-sulfur</keyword>
<evidence type="ECO:0000256" key="5">
    <source>
        <dbReference type="ARBA" id="ARBA00014931"/>
    </source>
</evidence>
<dbReference type="RefSeq" id="XP_022500846.1">
    <property type="nucleotide sequence ID" value="XM_022643278.1"/>
</dbReference>
<evidence type="ECO:0000313" key="15">
    <source>
        <dbReference type="Proteomes" id="UP000185904"/>
    </source>
</evidence>
<evidence type="ECO:0000256" key="7">
    <source>
        <dbReference type="ARBA" id="ARBA00022723"/>
    </source>
</evidence>
<keyword evidence="15" id="KW-1185">Reference proteome</keyword>
<dbReference type="SUPFAM" id="SSF50022">
    <property type="entry name" value="ISP domain"/>
    <property type="match status" value="1"/>
</dbReference>
<dbReference type="AlphaFoldDB" id="A0A178D341"/>
<dbReference type="EC" id="1.14.15.7" evidence="4"/>
<dbReference type="GO" id="GO:0019285">
    <property type="term" value="P:glycine betaine biosynthetic process from choline"/>
    <property type="evidence" value="ECO:0007669"/>
    <property type="project" value="UniProtKB-UniPathway"/>
</dbReference>
<dbReference type="PANTHER" id="PTHR36205:SF2">
    <property type="entry name" value="MAJOR FACILITATOR SUPERFAMILY TRANSPORTER"/>
    <property type="match status" value="1"/>
</dbReference>
<dbReference type="InterPro" id="IPR015879">
    <property type="entry name" value="Ring_hydroxy_dOase_asu_C_dom"/>
</dbReference>
<comment type="pathway">
    <text evidence="2">Amine and polyamine biosynthesis; betaine biosynthesis via choline pathway; betaine aldehyde from choline (monooxygenase route): step 1/1.</text>
</comment>
<organism evidence="14 15">
    <name type="scientific">Fonsecaea nubica</name>
    <dbReference type="NCBI Taxonomy" id="856822"/>
    <lineage>
        <taxon>Eukaryota</taxon>
        <taxon>Fungi</taxon>
        <taxon>Dikarya</taxon>
        <taxon>Ascomycota</taxon>
        <taxon>Pezizomycotina</taxon>
        <taxon>Eurotiomycetes</taxon>
        <taxon>Chaetothyriomycetidae</taxon>
        <taxon>Chaetothyriales</taxon>
        <taxon>Herpotrichiellaceae</taxon>
        <taxon>Fonsecaea</taxon>
    </lineage>
</organism>
<evidence type="ECO:0000256" key="2">
    <source>
        <dbReference type="ARBA" id="ARBA00004866"/>
    </source>
</evidence>
<dbReference type="Pfam" id="PF00848">
    <property type="entry name" value="Ring_hydroxyl_A"/>
    <property type="match status" value="1"/>
</dbReference>
<dbReference type="UniPathway" id="UPA00529">
    <property type="reaction ID" value="UER00430"/>
</dbReference>
<feature type="region of interest" description="Disordered" evidence="12">
    <location>
        <begin position="949"/>
        <end position="968"/>
    </location>
</feature>
<gene>
    <name evidence="14" type="ORF">AYO20_04984</name>
</gene>
<evidence type="ECO:0000256" key="12">
    <source>
        <dbReference type="SAM" id="MobiDB-lite"/>
    </source>
</evidence>
<dbReference type="Proteomes" id="UP000185904">
    <property type="component" value="Unassembled WGS sequence"/>
</dbReference>
<dbReference type="SUPFAM" id="SSF55961">
    <property type="entry name" value="Bet v1-like"/>
    <property type="match status" value="1"/>
</dbReference>
<dbReference type="Gene3D" id="2.102.10.10">
    <property type="entry name" value="Rieske [2Fe-2S] iron-sulphur domain"/>
    <property type="match status" value="1"/>
</dbReference>
<keyword evidence="7" id="KW-0479">Metal-binding</keyword>
<protein>
    <recommendedName>
        <fullName evidence="5">Choline monooxygenase, chloroplastic</fullName>
        <ecNumber evidence="4">1.14.15.7</ecNumber>
    </recommendedName>
</protein>
<dbReference type="InterPro" id="IPR017941">
    <property type="entry name" value="Rieske_2Fe-2S"/>
</dbReference>
<comment type="function">
    <text evidence="1">Catalyzes the first step of the osmoprotectant glycine betaine synthesis.</text>
</comment>
<proteinExistence type="inferred from homology"/>